<sequence length="668" mass="76525">MDRRDWYMSLNVQLCTASLGLAVFLYFVFLFNGVLGVVVVIATVIFVTFGMMWLQNVSIGKPIERRRHDSKEFELTQVNRSLINIKREEEDAKENLERALTPRTTTTLKSKWCQVEKENSDYKPRDQDVARRVERKLEPEGLQTTLGSYHYEFNGSRPFQVDSKWPETPRRPAGLFESFNYNEGFTNVSDLNTGIQDNTVIQPVKNSQTEQTPKVGFTLLGEENPSIKNHCLDPFSVDREPNKTTTNAQRISETNINPTETRPRWITGDALLDNYTTSTPSVLQEQWLFKDSCFRPSRYSRSMDLNTWWKRFEIFVKNAHVPLKSLRFVLLSFLDDDCMPVFENCTPERTAGLDELKDQMYKLFAVCEEIKVDSFANFFKALNSTMKLMAHLNSWRTTLPFPTNTPPFSGHPNRDVSDYKDTNIVQPNITCHYCKKPGHFIAECQARLSKINHYRQGKHPNGYPNDQHPPTVSNVVINSVICEESIQGDCNINGRRVRFLFDTGTVKTIVSERVWKQVSRNDIKVRPINGKMETCNGGPLLIVGASKCQLQLQNFCSQVEVIIVKQLKHDCLLGLDVAFKISTVKTYLNLIREAFGGSLPASPQVSTNTTDSFADLPKQYQPLINAVSTTRPPESDEEVQTEKKNTEEEQIEIFKTILRDEYDDIVSQ</sequence>
<dbReference type="Proteomes" id="UP000276133">
    <property type="component" value="Unassembled WGS sequence"/>
</dbReference>
<feature type="region of interest" description="Disordered" evidence="1">
    <location>
        <begin position="628"/>
        <end position="648"/>
    </location>
</feature>
<dbReference type="Gene3D" id="2.40.70.10">
    <property type="entry name" value="Acid Proteases"/>
    <property type="match status" value="1"/>
</dbReference>
<evidence type="ECO:0000259" key="2">
    <source>
        <dbReference type="SMART" id="SM00343"/>
    </source>
</evidence>
<gene>
    <name evidence="3" type="ORF">BpHYR1_026352</name>
</gene>
<dbReference type="InterPro" id="IPR036875">
    <property type="entry name" value="Znf_CCHC_sf"/>
</dbReference>
<comment type="caution">
    <text evidence="3">The sequence shown here is derived from an EMBL/GenBank/DDBJ whole genome shotgun (WGS) entry which is preliminary data.</text>
</comment>
<evidence type="ECO:0000256" key="1">
    <source>
        <dbReference type="SAM" id="MobiDB-lite"/>
    </source>
</evidence>
<feature type="domain" description="CCHC-type" evidence="2">
    <location>
        <begin position="430"/>
        <end position="446"/>
    </location>
</feature>
<dbReference type="InterPro" id="IPR001878">
    <property type="entry name" value="Znf_CCHC"/>
</dbReference>
<dbReference type="Pfam" id="PF13975">
    <property type="entry name" value="gag-asp_proteas"/>
    <property type="match status" value="1"/>
</dbReference>
<dbReference type="SUPFAM" id="SSF50630">
    <property type="entry name" value="Acid proteases"/>
    <property type="match status" value="1"/>
</dbReference>
<accession>A0A3M7Q4E0</accession>
<keyword evidence="4" id="KW-1185">Reference proteome</keyword>
<dbReference type="GO" id="GO:0003676">
    <property type="term" value="F:nucleic acid binding"/>
    <property type="evidence" value="ECO:0007669"/>
    <property type="project" value="InterPro"/>
</dbReference>
<dbReference type="SMART" id="SM00343">
    <property type="entry name" value="ZnF_C2HC"/>
    <property type="match status" value="1"/>
</dbReference>
<name>A0A3M7Q4E0_BRAPC</name>
<organism evidence="3 4">
    <name type="scientific">Brachionus plicatilis</name>
    <name type="common">Marine rotifer</name>
    <name type="synonym">Brachionus muelleri</name>
    <dbReference type="NCBI Taxonomy" id="10195"/>
    <lineage>
        <taxon>Eukaryota</taxon>
        <taxon>Metazoa</taxon>
        <taxon>Spiralia</taxon>
        <taxon>Gnathifera</taxon>
        <taxon>Rotifera</taxon>
        <taxon>Eurotatoria</taxon>
        <taxon>Monogononta</taxon>
        <taxon>Pseudotrocha</taxon>
        <taxon>Ploima</taxon>
        <taxon>Brachionidae</taxon>
        <taxon>Brachionus</taxon>
    </lineage>
</organism>
<dbReference type="GO" id="GO:0008270">
    <property type="term" value="F:zinc ion binding"/>
    <property type="evidence" value="ECO:0007669"/>
    <property type="project" value="InterPro"/>
</dbReference>
<evidence type="ECO:0000313" key="3">
    <source>
        <dbReference type="EMBL" id="RNA06277.1"/>
    </source>
</evidence>
<dbReference type="AlphaFoldDB" id="A0A3M7Q4E0"/>
<dbReference type="InterPro" id="IPR021109">
    <property type="entry name" value="Peptidase_aspartic_dom_sf"/>
</dbReference>
<feature type="non-terminal residue" evidence="3">
    <location>
        <position position="668"/>
    </location>
</feature>
<evidence type="ECO:0000313" key="4">
    <source>
        <dbReference type="Proteomes" id="UP000276133"/>
    </source>
</evidence>
<dbReference type="EMBL" id="REGN01007448">
    <property type="protein sequence ID" value="RNA06277.1"/>
    <property type="molecule type" value="Genomic_DNA"/>
</dbReference>
<protein>
    <recommendedName>
        <fullName evidence="2">CCHC-type domain-containing protein</fullName>
    </recommendedName>
</protein>
<proteinExistence type="predicted"/>
<reference evidence="3 4" key="1">
    <citation type="journal article" date="2018" name="Sci. Rep.">
        <title>Genomic signatures of local adaptation to the degree of environmental predictability in rotifers.</title>
        <authorList>
            <person name="Franch-Gras L."/>
            <person name="Hahn C."/>
            <person name="Garcia-Roger E.M."/>
            <person name="Carmona M.J."/>
            <person name="Serra M."/>
            <person name="Gomez A."/>
        </authorList>
    </citation>
    <scope>NUCLEOTIDE SEQUENCE [LARGE SCALE GENOMIC DNA]</scope>
    <source>
        <strain evidence="3">HYR1</strain>
    </source>
</reference>
<dbReference type="SUPFAM" id="SSF57756">
    <property type="entry name" value="Retrovirus zinc finger-like domains"/>
    <property type="match status" value="1"/>
</dbReference>